<dbReference type="InterPro" id="IPR048248">
    <property type="entry name" value="PUA_eIF2d-like"/>
</dbReference>
<keyword evidence="1" id="KW-0963">Cytoplasm</keyword>
<dbReference type="PANTHER" id="PTHR12217">
    <property type="entry name" value="EUKARYOTIC TRANSLATION INITIATION FACTOR 2D"/>
    <property type="match status" value="1"/>
</dbReference>
<evidence type="ECO:0000259" key="2">
    <source>
        <dbReference type="Pfam" id="PF17832"/>
    </source>
</evidence>
<dbReference type="InterPro" id="IPR015947">
    <property type="entry name" value="PUA-like_sf"/>
</dbReference>
<dbReference type="InterPro" id="IPR041366">
    <property type="entry name" value="Pre-PUA"/>
</dbReference>
<accession>A0A183LUI7</accession>
<feature type="domain" description="Eukaryotic translation initiation factor 2D-like PUA RNA-binding" evidence="3">
    <location>
        <begin position="91"/>
        <end position="177"/>
    </location>
</feature>
<reference evidence="4 5" key="1">
    <citation type="submission" date="2018-11" db="EMBL/GenBank/DDBJ databases">
        <authorList>
            <consortium name="Pathogen Informatics"/>
        </authorList>
    </citation>
    <scope>NUCLEOTIDE SEQUENCE [LARGE SCALE GENOMIC DNA]</scope>
    <source>
        <strain evidence="4 5">Zambia</strain>
    </source>
</reference>
<dbReference type="Pfam" id="PF17832">
    <property type="entry name" value="Pre-PUA"/>
    <property type="match status" value="1"/>
</dbReference>
<organism evidence="4 5">
    <name type="scientific">Schistosoma margrebowiei</name>
    <dbReference type="NCBI Taxonomy" id="48269"/>
    <lineage>
        <taxon>Eukaryota</taxon>
        <taxon>Metazoa</taxon>
        <taxon>Spiralia</taxon>
        <taxon>Lophotrochozoa</taxon>
        <taxon>Platyhelminthes</taxon>
        <taxon>Trematoda</taxon>
        <taxon>Digenea</taxon>
        <taxon>Strigeidida</taxon>
        <taxon>Schistosomatoidea</taxon>
        <taxon>Schistosomatidae</taxon>
        <taxon>Schistosoma</taxon>
    </lineage>
</organism>
<dbReference type="GO" id="GO:0001731">
    <property type="term" value="P:formation of translation preinitiation complex"/>
    <property type="evidence" value="ECO:0007669"/>
    <property type="project" value="InterPro"/>
</dbReference>
<dbReference type="STRING" id="48269.A0A183LUI7"/>
<proteinExistence type="predicted"/>
<evidence type="ECO:0000313" key="4">
    <source>
        <dbReference type="EMBL" id="VDO76441.1"/>
    </source>
</evidence>
<dbReference type="AlphaFoldDB" id="A0A183LUI7"/>
<gene>
    <name evidence="4" type="ORF">SMRZ_LOCUS7462</name>
</gene>
<evidence type="ECO:0000256" key="1">
    <source>
        <dbReference type="ARBA" id="ARBA00022490"/>
    </source>
</evidence>
<dbReference type="Proteomes" id="UP000277204">
    <property type="component" value="Unassembled WGS sequence"/>
</dbReference>
<dbReference type="Pfam" id="PF26292">
    <property type="entry name" value="PUA_elF2D"/>
    <property type="match status" value="1"/>
</dbReference>
<feature type="domain" description="Pre-PUA" evidence="2">
    <location>
        <begin position="2"/>
        <end position="88"/>
    </location>
</feature>
<dbReference type="EMBL" id="UZAI01003013">
    <property type="protein sequence ID" value="VDO76441.1"/>
    <property type="molecule type" value="Genomic_DNA"/>
</dbReference>
<dbReference type="PROSITE" id="PS50890">
    <property type="entry name" value="PUA"/>
    <property type="match status" value="1"/>
</dbReference>
<dbReference type="PANTHER" id="PTHR12217:SF4">
    <property type="entry name" value="EUKARYOTIC TRANSLATION INITIATION FACTOR 2D"/>
    <property type="match status" value="1"/>
</dbReference>
<dbReference type="NCBIfam" id="TIGR00451">
    <property type="entry name" value="unchar_dom_2"/>
    <property type="match status" value="1"/>
</dbReference>
<dbReference type="CDD" id="cd21156">
    <property type="entry name" value="PUA_eIF2d-like"/>
    <property type="match status" value="1"/>
</dbReference>
<dbReference type="SUPFAM" id="SSF88697">
    <property type="entry name" value="PUA domain-like"/>
    <property type="match status" value="1"/>
</dbReference>
<sequence>MFLKPFSVRSNSQIKSCEKKQLLNSFYDQYELDPTNILEIFKTKDVHRLKVITSSEIKVNIYKFGNIPLIIENEKECLPTVYLLWHLPSLLPHFKVHENLVPVLMKGADLMLPGVVTDGPILPYTFNKIEKGVLCCISTTSNRAPIAIGHTAMSNYDMYMSAGKGKAVSVFHVIGDHVWYVSKFVFSISYEYVVHFVLPLCYTVQQNQRISSIPCFQRAIFEVLNCCVSSNS</sequence>
<dbReference type="GO" id="GO:0003743">
    <property type="term" value="F:translation initiation factor activity"/>
    <property type="evidence" value="ECO:0007669"/>
    <property type="project" value="InterPro"/>
</dbReference>
<evidence type="ECO:0000313" key="5">
    <source>
        <dbReference type="Proteomes" id="UP000277204"/>
    </source>
</evidence>
<keyword evidence="5" id="KW-1185">Reference proteome</keyword>
<protein>
    <submittedName>
        <fullName evidence="4">Uncharacterized protein</fullName>
    </submittedName>
</protein>
<evidence type="ECO:0000259" key="3">
    <source>
        <dbReference type="Pfam" id="PF26292"/>
    </source>
</evidence>
<dbReference type="Gene3D" id="3.10.400.20">
    <property type="match status" value="1"/>
</dbReference>
<name>A0A183LUI7_9TREM</name>
<dbReference type="InterPro" id="IPR004521">
    <property type="entry name" value="Uncharacterised_CHP00451"/>
</dbReference>
<dbReference type="InterPro" id="IPR039757">
    <property type="entry name" value="EIF2D"/>
</dbReference>
<dbReference type="GO" id="GO:0003723">
    <property type="term" value="F:RNA binding"/>
    <property type="evidence" value="ECO:0007669"/>
    <property type="project" value="InterPro"/>
</dbReference>